<gene>
    <name evidence="2" type="ORF">SAMN05660350_04472</name>
</gene>
<dbReference type="Gene3D" id="3.40.50.360">
    <property type="match status" value="1"/>
</dbReference>
<dbReference type="InterPro" id="IPR026816">
    <property type="entry name" value="Flavodoxin_dom"/>
</dbReference>
<protein>
    <submittedName>
        <fullName evidence="2">Menaquinone-dependent protoporphyrinogen oxidase</fullName>
    </submittedName>
</protein>
<evidence type="ECO:0000313" key="2">
    <source>
        <dbReference type="EMBL" id="SHN88352.1"/>
    </source>
</evidence>
<accession>A0A1M7UZI8</accession>
<name>A0A1M7UZI8_9ACTN</name>
<evidence type="ECO:0000313" key="3">
    <source>
        <dbReference type="Proteomes" id="UP000184428"/>
    </source>
</evidence>
<organism evidence="2 3">
    <name type="scientific">Geodermatophilus obscurus</name>
    <dbReference type="NCBI Taxonomy" id="1861"/>
    <lineage>
        <taxon>Bacteria</taxon>
        <taxon>Bacillati</taxon>
        <taxon>Actinomycetota</taxon>
        <taxon>Actinomycetes</taxon>
        <taxon>Geodermatophilales</taxon>
        <taxon>Geodermatophilaceae</taxon>
        <taxon>Geodermatophilus</taxon>
    </lineage>
</organism>
<evidence type="ECO:0000259" key="1">
    <source>
        <dbReference type="Pfam" id="PF12724"/>
    </source>
</evidence>
<dbReference type="InterPro" id="IPR029039">
    <property type="entry name" value="Flavoprotein-like_sf"/>
</dbReference>
<feature type="domain" description="Flavodoxin" evidence="1">
    <location>
        <begin position="2"/>
        <end position="133"/>
    </location>
</feature>
<proteinExistence type="predicted"/>
<sequence length="184" mass="19604">MLVGHASAAGSTREIAERIAAGLGDVADVVVRPLGPDVDPDEFDAFVIGSAIHNQEWLPAAVAFLDRGRSTLAHRPVWCFSVGGAAPRGPVSRAIIRMELERIAKSFPPGLVPRDHPVFAGIVVVDGLPLWGKLFWLALGGRPGDHRDWPAVDRWAADVATALAELRRDGARSPAHPLRPSPGS</sequence>
<dbReference type="AlphaFoldDB" id="A0A1M7UZI8"/>
<dbReference type="EMBL" id="FRDM01000044">
    <property type="protein sequence ID" value="SHN88352.1"/>
    <property type="molecule type" value="Genomic_DNA"/>
</dbReference>
<dbReference type="SUPFAM" id="SSF52218">
    <property type="entry name" value="Flavoproteins"/>
    <property type="match status" value="1"/>
</dbReference>
<dbReference type="Pfam" id="PF12724">
    <property type="entry name" value="Flavodoxin_5"/>
    <property type="match status" value="1"/>
</dbReference>
<reference evidence="2 3" key="1">
    <citation type="submission" date="2016-12" db="EMBL/GenBank/DDBJ databases">
        <authorList>
            <person name="Song W.-J."/>
            <person name="Kurnit D.M."/>
        </authorList>
    </citation>
    <scope>NUCLEOTIDE SEQUENCE [LARGE SCALE GENOMIC DNA]</scope>
    <source>
        <strain evidence="2 3">DSM 43162</strain>
    </source>
</reference>
<dbReference type="Proteomes" id="UP000184428">
    <property type="component" value="Unassembled WGS sequence"/>
</dbReference>